<dbReference type="Proteomes" id="UP000277766">
    <property type="component" value="Unassembled WGS sequence"/>
</dbReference>
<keyword evidence="1" id="KW-0812">Transmembrane</keyword>
<feature type="transmembrane region" description="Helical" evidence="1">
    <location>
        <begin position="6"/>
        <end position="22"/>
    </location>
</feature>
<evidence type="ECO:0000256" key="1">
    <source>
        <dbReference type="SAM" id="Phobius"/>
    </source>
</evidence>
<keyword evidence="1" id="KW-1133">Transmembrane helix</keyword>
<dbReference type="RefSeq" id="WP_126353069.1">
    <property type="nucleotide sequence ID" value="NZ_CP086380.1"/>
</dbReference>
<dbReference type="OrthoDB" id="9967394at2"/>
<protein>
    <submittedName>
        <fullName evidence="2">Uncharacterized protein</fullName>
    </submittedName>
</protein>
<evidence type="ECO:0000313" key="3">
    <source>
        <dbReference type="Proteomes" id="UP000277766"/>
    </source>
</evidence>
<organism evidence="2 3">
    <name type="scientific">Deinococcus radiophilus</name>
    <dbReference type="NCBI Taxonomy" id="32062"/>
    <lineage>
        <taxon>Bacteria</taxon>
        <taxon>Thermotogati</taxon>
        <taxon>Deinococcota</taxon>
        <taxon>Deinococci</taxon>
        <taxon>Deinococcales</taxon>
        <taxon>Deinococcaceae</taxon>
        <taxon>Deinococcus</taxon>
    </lineage>
</organism>
<comment type="caution">
    <text evidence="2">The sequence shown here is derived from an EMBL/GenBank/DDBJ whole genome shotgun (WGS) entry which is preliminary data.</text>
</comment>
<keyword evidence="1" id="KW-0472">Membrane</keyword>
<reference evidence="2 3" key="1">
    <citation type="submission" date="2018-12" db="EMBL/GenBank/DDBJ databases">
        <title>Deinococcus radiophilus ATCC 27603 genome sequencing and assembly.</title>
        <authorList>
            <person name="Maclea K.S."/>
            <person name="Maynard C.R."/>
        </authorList>
    </citation>
    <scope>NUCLEOTIDE SEQUENCE [LARGE SCALE GENOMIC DNA]</scope>
    <source>
        <strain evidence="2 3">ATCC 27603</strain>
    </source>
</reference>
<accession>A0A3S0I1D9</accession>
<proteinExistence type="predicted"/>
<name>A0A3S0I1D9_9DEIO</name>
<feature type="transmembrane region" description="Helical" evidence="1">
    <location>
        <begin position="59"/>
        <end position="77"/>
    </location>
</feature>
<sequence length="81" mass="8151">MDEVAWGWIGAGLLIAAGYGWGRRVSANGVTGLWLAVMIGVTLAGIVLVGQSALAGQDLPVTVGLVGAVAASLLSVYTPDR</sequence>
<feature type="transmembrane region" description="Helical" evidence="1">
    <location>
        <begin position="34"/>
        <end position="53"/>
    </location>
</feature>
<dbReference type="AlphaFoldDB" id="A0A3S0I1D9"/>
<dbReference type="EMBL" id="RXPE01000034">
    <property type="protein sequence ID" value="RTR25226.1"/>
    <property type="molecule type" value="Genomic_DNA"/>
</dbReference>
<gene>
    <name evidence="2" type="ORF">EJ104_11815</name>
</gene>
<keyword evidence="3" id="KW-1185">Reference proteome</keyword>
<evidence type="ECO:0000313" key="2">
    <source>
        <dbReference type="EMBL" id="RTR25226.1"/>
    </source>
</evidence>